<sequence length="116" mass="13818">MQVRDLPSAGRPAYRLLLDYRVEDGAAMPRWAYFHLHGEVGQIEVDERFRMHRDVACNFLQKIRQCLRQHGAPVRSDVVFGFHRLYDPLFEDLRRQLRIQPGEPVDLERFLRDERG</sequence>
<dbReference type="Proteomes" id="UP000282800">
    <property type="component" value="Unassembled WGS sequence"/>
</dbReference>
<dbReference type="AlphaFoldDB" id="A0A482UAZ2"/>
<dbReference type="EMBL" id="RWYU02000001">
    <property type="protein sequence ID" value="RYJ64419.1"/>
    <property type="molecule type" value="Genomic_DNA"/>
</dbReference>
<dbReference type="Gene3D" id="3.30.160.370">
    <property type="entry name" value="Domain of unknown function DUF5064"/>
    <property type="match status" value="1"/>
</dbReference>
<dbReference type="Proteomes" id="UP000279228">
    <property type="component" value="Unassembled WGS sequence"/>
</dbReference>
<reference evidence="2 4" key="2">
    <citation type="submission" date="2019-01" db="EMBL/GenBank/DDBJ databases">
        <title>High-quality draft genome of. Pseudomonas songnenensis str. L103, a full-fledged denitrifier isolated from 100 meters deep aquifer in a heavily nitrogen fertilized agricultural area.</title>
        <authorList>
            <person name="Liu M."/>
            <person name="Liu B."/>
        </authorList>
    </citation>
    <scope>NUCLEOTIDE SEQUENCE [LARGE SCALE GENOMIC DNA]</scope>
    <source>
        <strain evidence="2 4">L103</strain>
    </source>
</reference>
<name>A0A482UAZ2_9PSED</name>
<dbReference type="InterPro" id="IPR032024">
    <property type="entry name" value="DUF5064"/>
</dbReference>
<proteinExistence type="predicted"/>
<evidence type="ECO:0000313" key="2">
    <source>
        <dbReference type="EMBL" id="RYJ64419.1"/>
    </source>
</evidence>
<evidence type="ECO:0000313" key="1">
    <source>
        <dbReference type="EMBL" id="RMH99917.1"/>
    </source>
</evidence>
<organism evidence="2 4">
    <name type="scientific">Pseudomonas songnenensis</name>
    <dbReference type="NCBI Taxonomy" id="1176259"/>
    <lineage>
        <taxon>Bacteria</taxon>
        <taxon>Pseudomonadati</taxon>
        <taxon>Pseudomonadota</taxon>
        <taxon>Gammaproteobacteria</taxon>
        <taxon>Pseudomonadales</taxon>
        <taxon>Pseudomonadaceae</taxon>
        <taxon>Pseudomonas</taxon>
    </lineage>
</organism>
<dbReference type="EMBL" id="RFFN01000001">
    <property type="protein sequence ID" value="RMH99917.1"/>
    <property type="molecule type" value="Genomic_DNA"/>
</dbReference>
<keyword evidence="3" id="KW-1185">Reference proteome</keyword>
<dbReference type="OrthoDB" id="6941547at2"/>
<accession>A0A482UAZ2</accession>
<evidence type="ECO:0000313" key="4">
    <source>
        <dbReference type="Proteomes" id="UP000282800"/>
    </source>
</evidence>
<comment type="caution">
    <text evidence="2">The sequence shown here is derived from an EMBL/GenBank/DDBJ whole genome shotgun (WGS) entry which is preliminary data.</text>
</comment>
<dbReference type="Pfam" id="PF16703">
    <property type="entry name" value="DUF5064"/>
    <property type="match status" value="1"/>
</dbReference>
<reference evidence="1 3" key="1">
    <citation type="submission" date="2018-10" db="EMBL/GenBank/DDBJ databases">
        <title>Pseudomonas songnenensis NEAU-ST5-5(T) genome.</title>
        <authorList>
            <person name="Pengp J."/>
            <person name="Liu Z.-P."/>
        </authorList>
    </citation>
    <scope>NUCLEOTIDE SEQUENCE [LARGE SCALE GENOMIC DNA]</scope>
    <source>
        <strain evidence="1 3">NEAU-ST5-5</strain>
    </source>
</reference>
<gene>
    <name evidence="1" type="ORF">EA798_01215</name>
    <name evidence="2" type="ORF">EJA06_003060</name>
</gene>
<evidence type="ECO:0000313" key="3">
    <source>
        <dbReference type="Proteomes" id="UP000279228"/>
    </source>
</evidence>
<protein>
    <submittedName>
        <fullName evidence="2">DUF5064 family protein</fullName>
    </submittedName>
</protein>